<keyword evidence="4" id="KW-1185">Reference proteome</keyword>
<feature type="region of interest" description="Disordered" evidence="1">
    <location>
        <begin position="424"/>
        <end position="454"/>
    </location>
</feature>
<feature type="compositionally biased region" description="Low complexity" evidence="1">
    <location>
        <begin position="473"/>
        <end position="485"/>
    </location>
</feature>
<gene>
    <name evidence="3" type="ORF">E8E13_002474</name>
</gene>
<accession>A0A9P4T3T9</accession>
<feature type="domain" description="MACPF-like" evidence="2">
    <location>
        <begin position="591"/>
        <end position="758"/>
    </location>
</feature>
<sequence length="1225" mass="135458">MSQKKLLPPKNKVADRLAEGNRTNPFDLINTQRAAAAAENLKIKQKSGSSTVATDPSWNELLRIVRWEATGVRALQTIQAPGGSSKAHFLDAFSLADISKRLRDEVDFKFSICFGDGSTVPQSMKVARYFQATPLKLVDRKEDEVEQETRPPAEIPTEGKVFPGTKESQEKDDIGKVTKVTKATKEDNGAPSTGSIPETFVIFVKECKGPFSRLPFRLRFVKKGTSDEIRGSVESTVFDTSRLPYLTMAHLRRMVTDMSARLDVHEFCFADETQVHEGTLLSSYLANVKDTDDSVVPIFTVYFRNSGGKSSWAAAPDTVKAPPVDRTLNLAPDDWKDDKVTSSGIEAKVKDPLSRGLDAQTLNDLKAKSSSAKFLHASELDEQQWQTVLRNCNLMHGWILDLDRMEVRPAPNAAFQLRRGLNMPSEKDQQLPPLGDVAANAKQPPEAASKTAGEQVLPAQDDLEDSADIQAAETATEATEQTRTTDPIAADSDNTPASPPSQTKPISRFQASTRKISRDLESALPQKISAFPSFVMNDSSKVTVSLVTHELQESMAKNSFTSTSFEGEVSGSFKAIGIGLSGGATTTSKTGISEAKSTVEKKLIADYKFARATVYLSPGDLEPTAALKAAIERVKRSKNINDLRVLHERFGHFFCHEAVVGGSLQTSRLTSGKSKASESRQKEDFKAQVGLAASSPKGLAGSMKASRQKSSDGAEGNEEHELSDTQAFEATGGDSILASNPPEWCASVRHFQNWRTIERSRMSMLGTAISQCADASLTHVKEWFLEAVPYRSEYLSVPPSRVLDVRLKVAADIPGLTDVYDEATFRKRSICNYLGHQYGKAVHPIRMGMTRRKSVTDQKVTKSEKSFGVTVNDLTKTYKQFDVQSQVGLFSPAQFQAPVLLQYEDLDRRIEMLNLQEYQETIWQVVVPIGEHLKNGSLVALRSYNKNVNLYLTIFRNTQGHYLPAISDSGDTPFWRINKVEDVHSTGSGIYIREGDSIRLCWRFSDQTCGFRDYQDDIYGRRRFTKPADAPAELYLKTPFPGFERADSRVAPKLTERASPIDTKTALAVPQLIVSAADKNPVEMPNTKTASKSTGHDKNGAAMIMSGDGGSKPLLSLVEVVPHKDVWDNKITYNLFDVTFRIDVLGNNVLGELSDYMTAGLDQTTCKVIEKETKSKTTSWSEIDRQKSKDTYVEYGKQIAGHALFGWGFTWLREEFRPLSRALNL</sequence>
<protein>
    <recommendedName>
        <fullName evidence="2">MACPF-like domain-containing protein</fullName>
    </recommendedName>
</protein>
<evidence type="ECO:0000259" key="2">
    <source>
        <dbReference type="Pfam" id="PF22693"/>
    </source>
</evidence>
<feature type="region of interest" description="Disordered" evidence="1">
    <location>
        <begin position="473"/>
        <end position="509"/>
    </location>
</feature>
<dbReference type="Proteomes" id="UP000801428">
    <property type="component" value="Unassembled WGS sequence"/>
</dbReference>
<dbReference type="EMBL" id="SWKU01000044">
    <property type="protein sequence ID" value="KAF2994067.1"/>
    <property type="molecule type" value="Genomic_DNA"/>
</dbReference>
<dbReference type="AlphaFoldDB" id="A0A9P4T3T9"/>
<feature type="compositionally biased region" description="Polar residues" evidence="1">
    <location>
        <begin position="492"/>
        <end position="509"/>
    </location>
</feature>
<name>A0A9P4T3T9_CURKU</name>
<evidence type="ECO:0000313" key="4">
    <source>
        <dbReference type="Proteomes" id="UP000801428"/>
    </source>
</evidence>
<dbReference type="Pfam" id="PF22693">
    <property type="entry name" value="MACPF_1"/>
    <property type="match status" value="1"/>
</dbReference>
<dbReference type="InterPro" id="IPR054586">
    <property type="entry name" value="MACPF_1_fungal"/>
</dbReference>
<dbReference type="OrthoDB" id="3866630at2759"/>
<feature type="region of interest" description="Disordered" evidence="1">
    <location>
        <begin position="666"/>
        <end position="722"/>
    </location>
</feature>
<feature type="compositionally biased region" description="Basic and acidic residues" evidence="1">
    <location>
        <begin position="709"/>
        <end position="722"/>
    </location>
</feature>
<comment type="caution">
    <text evidence="3">The sequence shown here is derived from an EMBL/GenBank/DDBJ whole genome shotgun (WGS) entry which is preliminary data.</text>
</comment>
<feature type="compositionally biased region" description="Basic and acidic residues" evidence="1">
    <location>
        <begin position="675"/>
        <end position="686"/>
    </location>
</feature>
<evidence type="ECO:0000313" key="3">
    <source>
        <dbReference type="EMBL" id="KAF2994067.1"/>
    </source>
</evidence>
<organism evidence="3 4">
    <name type="scientific">Curvularia kusanoi</name>
    <name type="common">Cochliobolus kusanoi</name>
    <dbReference type="NCBI Taxonomy" id="90978"/>
    <lineage>
        <taxon>Eukaryota</taxon>
        <taxon>Fungi</taxon>
        <taxon>Dikarya</taxon>
        <taxon>Ascomycota</taxon>
        <taxon>Pezizomycotina</taxon>
        <taxon>Dothideomycetes</taxon>
        <taxon>Pleosporomycetidae</taxon>
        <taxon>Pleosporales</taxon>
        <taxon>Pleosporineae</taxon>
        <taxon>Pleosporaceae</taxon>
        <taxon>Curvularia</taxon>
    </lineage>
</organism>
<feature type="compositionally biased region" description="Basic and acidic residues" evidence="1">
    <location>
        <begin position="141"/>
        <end position="151"/>
    </location>
</feature>
<evidence type="ECO:0000256" key="1">
    <source>
        <dbReference type="SAM" id="MobiDB-lite"/>
    </source>
</evidence>
<reference evidence="3" key="1">
    <citation type="submission" date="2019-04" db="EMBL/GenBank/DDBJ databases">
        <title>Sequencing of skin fungus with MAO and IRED activity.</title>
        <authorList>
            <person name="Marsaioli A.J."/>
            <person name="Bonatto J.M.C."/>
            <person name="Reis Junior O."/>
        </authorList>
    </citation>
    <scope>NUCLEOTIDE SEQUENCE</scope>
    <source>
        <strain evidence="3">30M1</strain>
    </source>
</reference>
<feature type="region of interest" description="Disordered" evidence="1">
    <location>
        <begin position="141"/>
        <end position="173"/>
    </location>
</feature>
<proteinExistence type="predicted"/>